<dbReference type="PIRSF" id="PIRSF005047">
    <property type="entry name" value="UCP005047_YshC"/>
    <property type="match status" value="1"/>
</dbReference>
<feature type="domain" description="DNA-directed DNA polymerase X" evidence="24">
    <location>
        <begin position="1"/>
        <end position="314"/>
    </location>
</feature>
<dbReference type="EC" id="2.7.7.7" evidence="3"/>
<keyword evidence="7" id="KW-0237">DNA synthesis</keyword>
<keyword evidence="25" id="KW-0378">Hydrolase</keyword>
<evidence type="ECO:0000259" key="24">
    <source>
        <dbReference type="SMART" id="SM00483"/>
    </source>
</evidence>
<dbReference type="InterPro" id="IPR050243">
    <property type="entry name" value="PHP_phosphatase"/>
</dbReference>
<keyword evidence="12" id="KW-0832">Ubl conjugation</keyword>
<evidence type="ECO:0000256" key="13">
    <source>
        <dbReference type="ARBA" id="ARBA00022932"/>
    </source>
</evidence>
<evidence type="ECO:0000256" key="2">
    <source>
        <dbReference type="ARBA" id="ARBA00004496"/>
    </source>
</evidence>
<keyword evidence="8" id="KW-0808">Transferase</keyword>
<comment type="catalytic activity">
    <reaction evidence="21">
        <text>DNA(n) + a 2'-deoxyribonucleoside 5'-triphosphate = DNA(n+1) + diphosphate</text>
        <dbReference type="Rhea" id="RHEA:22508"/>
        <dbReference type="Rhea" id="RHEA-COMP:17339"/>
        <dbReference type="Rhea" id="RHEA-COMP:17340"/>
        <dbReference type="ChEBI" id="CHEBI:33019"/>
        <dbReference type="ChEBI" id="CHEBI:61560"/>
        <dbReference type="ChEBI" id="CHEBI:173112"/>
        <dbReference type="EC" id="2.7.7.7"/>
    </reaction>
</comment>
<name>A0A7V0Z417_UNCW3</name>
<evidence type="ECO:0000256" key="15">
    <source>
        <dbReference type="ARBA" id="ARBA00023204"/>
    </source>
</evidence>
<evidence type="ECO:0000256" key="11">
    <source>
        <dbReference type="ARBA" id="ARBA00022763"/>
    </source>
</evidence>
<evidence type="ECO:0000256" key="4">
    <source>
        <dbReference type="ARBA" id="ARBA00012720"/>
    </source>
</evidence>
<organism evidence="25">
    <name type="scientific">candidate division WOR-3 bacterium</name>
    <dbReference type="NCBI Taxonomy" id="2052148"/>
    <lineage>
        <taxon>Bacteria</taxon>
        <taxon>Bacteria division WOR-3</taxon>
    </lineage>
</organism>
<keyword evidence="15" id="KW-0234">DNA repair</keyword>
<keyword evidence="13" id="KW-0239">DNA-directed DNA polymerase</keyword>
<gene>
    <name evidence="25" type="primary">polX</name>
    <name evidence="25" type="ORF">ENP86_01435</name>
</gene>
<dbReference type="GO" id="GO:0004527">
    <property type="term" value="F:exonuclease activity"/>
    <property type="evidence" value="ECO:0007669"/>
    <property type="project" value="UniProtKB-KW"/>
</dbReference>
<evidence type="ECO:0000256" key="21">
    <source>
        <dbReference type="ARBA" id="ARBA00049244"/>
    </source>
</evidence>
<evidence type="ECO:0000256" key="16">
    <source>
        <dbReference type="ARBA" id="ARBA00035717"/>
    </source>
</evidence>
<dbReference type="InterPro" id="IPR003583">
    <property type="entry name" value="Hlx-hairpin-Hlx_DNA-bd_motif"/>
</dbReference>
<dbReference type="GO" id="GO:0005829">
    <property type="term" value="C:cytosol"/>
    <property type="evidence" value="ECO:0007669"/>
    <property type="project" value="TreeGrafter"/>
</dbReference>
<dbReference type="SUPFAM" id="SSF89550">
    <property type="entry name" value="PHP domain-like"/>
    <property type="match status" value="1"/>
</dbReference>
<keyword evidence="11" id="KW-0227">DNA damage</keyword>
<dbReference type="InterPro" id="IPR004013">
    <property type="entry name" value="PHP_dom"/>
</dbReference>
<comment type="caution">
    <text evidence="25">The sequence shown here is derived from an EMBL/GenBank/DDBJ whole genome shotgun (WGS) entry which is preliminary data.</text>
</comment>
<evidence type="ECO:0000256" key="17">
    <source>
        <dbReference type="ARBA" id="ARBA00035726"/>
    </source>
</evidence>
<dbReference type="Pfam" id="PF14791">
    <property type="entry name" value="DNA_pol_B_thumb"/>
    <property type="match status" value="1"/>
</dbReference>
<dbReference type="Pfam" id="PF14716">
    <property type="entry name" value="HHH_8"/>
    <property type="match status" value="1"/>
</dbReference>
<dbReference type="InterPro" id="IPR022311">
    <property type="entry name" value="PolX-like"/>
</dbReference>
<dbReference type="Gene3D" id="3.30.460.10">
    <property type="entry name" value="Beta Polymerase, domain 2"/>
    <property type="match status" value="1"/>
</dbReference>
<dbReference type="PANTHER" id="PTHR36928">
    <property type="entry name" value="PHOSPHATASE YCDX-RELATED"/>
    <property type="match status" value="1"/>
</dbReference>
<dbReference type="PRINTS" id="PR00870">
    <property type="entry name" value="DNAPOLXBETA"/>
</dbReference>
<evidence type="ECO:0000256" key="5">
    <source>
        <dbReference type="ARBA" id="ARBA00020020"/>
    </source>
</evidence>
<dbReference type="InterPro" id="IPR016195">
    <property type="entry name" value="Pol/histidinol_Pase-like"/>
</dbReference>
<evidence type="ECO:0000259" key="23">
    <source>
        <dbReference type="SMART" id="SM00481"/>
    </source>
</evidence>
<dbReference type="GO" id="GO:0008270">
    <property type="term" value="F:zinc ion binding"/>
    <property type="evidence" value="ECO:0007669"/>
    <property type="project" value="TreeGrafter"/>
</dbReference>
<evidence type="ECO:0000256" key="1">
    <source>
        <dbReference type="ARBA" id="ARBA00001946"/>
    </source>
</evidence>
<comment type="function">
    <text evidence="20">Repair polymerase that plays a key role in base-excision repair. During this process, the damaged base is excised by specific DNA glycosylases, the DNA backbone is nicked at the abasic site by an apurinic/apyrimidic (AP) endonuclease, and POLB removes 5'-deoxyribose-phosphate from the preincised AP site acting as a 5'-deoxyribose-phosphate lyase (5'-dRP lyase); through its DNA polymerase activity, it adds one nucleotide to the 3' end of the arising single-nucleotide gap. Conducts 'gap-filling' DNA synthesis in a stepwise distributive fashion rather than in a processive fashion as for other DNA polymerases. It is also able to cleave sugar-phosphate bonds 3' to an intact AP site, acting as an AP lyase.</text>
</comment>
<evidence type="ECO:0000313" key="25">
    <source>
        <dbReference type="EMBL" id="HDY58207.1"/>
    </source>
</evidence>
<dbReference type="Gene3D" id="3.30.210.10">
    <property type="entry name" value="DNA polymerase, thumb domain"/>
    <property type="match status" value="1"/>
</dbReference>
<dbReference type="Gene3D" id="1.10.150.110">
    <property type="entry name" value="DNA polymerase beta, N-terminal domain-like"/>
    <property type="match status" value="1"/>
</dbReference>
<evidence type="ECO:0000256" key="14">
    <source>
        <dbReference type="ARBA" id="ARBA00023053"/>
    </source>
</evidence>
<dbReference type="EC" id="4.2.99.18" evidence="4"/>
<keyword evidence="25" id="KW-0269">Exonuclease</keyword>
<comment type="cofactor">
    <cofactor evidence="1">
        <name>Mg(2+)</name>
        <dbReference type="ChEBI" id="CHEBI:18420"/>
    </cofactor>
</comment>
<evidence type="ECO:0000256" key="7">
    <source>
        <dbReference type="ARBA" id="ARBA00022634"/>
    </source>
</evidence>
<dbReference type="GO" id="GO:0003677">
    <property type="term" value="F:DNA binding"/>
    <property type="evidence" value="ECO:0007669"/>
    <property type="project" value="InterPro"/>
</dbReference>
<dbReference type="NCBIfam" id="NF006375">
    <property type="entry name" value="PRK08609.1"/>
    <property type="match status" value="1"/>
</dbReference>
<dbReference type="InterPro" id="IPR003141">
    <property type="entry name" value="Pol/His_phosphatase_N"/>
</dbReference>
<dbReference type="EMBL" id="DSKY01000003">
    <property type="protein sequence ID" value="HDY58207.1"/>
    <property type="molecule type" value="Genomic_DNA"/>
</dbReference>
<evidence type="ECO:0000256" key="9">
    <source>
        <dbReference type="ARBA" id="ARBA00022695"/>
    </source>
</evidence>
<comment type="catalytic activity">
    <reaction evidence="19">
        <text>a 5'-end 2'-deoxyribose-2'-deoxyribonucleotide-DNA = (2E,4S)-4-hydroxypenten-2-al-5-phosphate + a 5'-end 5'-phospho-2'-deoxyribonucleoside-DNA + H(+)</text>
        <dbReference type="Rhea" id="RHEA:76255"/>
        <dbReference type="Rhea" id="RHEA-COMP:13180"/>
        <dbReference type="Rhea" id="RHEA-COMP:18657"/>
        <dbReference type="ChEBI" id="CHEBI:15378"/>
        <dbReference type="ChEBI" id="CHEBI:136412"/>
        <dbReference type="ChEBI" id="CHEBI:195194"/>
        <dbReference type="ChEBI" id="CHEBI:195195"/>
    </reaction>
</comment>
<dbReference type="InterPro" id="IPR029398">
    <property type="entry name" value="PolB_thumb"/>
</dbReference>
<dbReference type="CDD" id="cd07436">
    <property type="entry name" value="PHP_PolX"/>
    <property type="match status" value="1"/>
</dbReference>
<evidence type="ECO:0000256" key="19">
    <source>
        <dbReference type="ARBA" id="ARBA00044678"/>
    </source>
</evidence>
<dbReference type="InterPro" id="IPR047967">
    <property type="entry name" value="PolX_PHP"/>
</dbReference>
<dbReference type="CDD" id="cd00141">
    <property type="entry name" value="NT_POLXc"/>
    <property type="match status" value="1"/>
</dbReference>
<evidence type="ECO:0000256" key="12">
    <source>
        <dbReference type="ARBA" id="ARBA00022843"/>
    </source>
</evidence>
<evidence type="ECO:0000256" key="18">
    <source>
        <dbReference type="ARBA" id="ARBA00044632"/>
    </source>
</evidence>
<keyword evidence="9" id="KW-0548">Nucleotidyltransferase</keyword>
<feature type="domain" description="Polymerase/histidinol phosphatase N-terminal" evidence="23">
    <location>
        <begin position="338"/>
        <end position="417"/>
    </location>
</feature>
<dbReference type="AlphaFoldDB" id="A0A7V0Z417"/>
<dbReference type="GO" id="GO:0140078">
    <property type="term" value="F:class I DNA-(apurinic or apyrimidinic site) endonuclease activity"/>
    <property type="evidence" value="ECO:0007669"/>
    <property type="project" value="UniProtKB-EC"/>
</dbReference>
<dbReference type="Gene3D" id="1.10.150.20">
    <property type="entry name" value="5' to 3' exonuclease, C-terminal subdomain"/>
    <property type="match status" value="1"/>
</dbReference>
<dbReference type="SUPFAM" id="SSF47802">
    <property type="entry name" value="DNA polymerase beta, N-terminal domain-like"/>
    <property type="match status" value="1"/>
</dbReference>
<keyword evidence="6" id="KW-0488">Methylation</keyword>
<dbReference type="GO" id="GO:0003887">
    <property type="term" value="F:DNA-directed DNA polymerase activity"/>
    <property type="evidence" value="ECO:0007669"/>
    <property type="project" value="UniProtKB-KW"/>
</dbReference>
<keyword evidence="14" id="KW-0915">Sodium</keyword>
<dbReference type="FunFam" id="3.20.20.140:FF:000047">
    <property type="entry name" value="PHP domain-containing protein"/>
    <property type="match status" value="1"/>
</dbReference>
<protein>
    <recommendedName>
        <fullName evidence="5">DNA polymerase beta</fullName>
        <ecNumber evidence="3">2.7.7.7</ecNumber>
        <ecNumber evidence="4">4.2.99.18</ecNumber>
    </recommendedName>
    <alternativeName>
        <fullName evidence="16">5'-deoxyribose-phosphate lyase</fullName>
    </alternativeName>
    <alternativeName>
        <fullName evidence="17">AP lyase</fullName>
    </alternativeName>
</protein>
<dbReference type="SMART" id="SM00278">
    <property type="entry name" value="HhH1"/>
    <property type="match status" value="2"/>
</dbReference>
<dbReference type="Pfam" id="PF14520">
    <property type="entry name" value="HHH_5"/>
    <property type="match status" value="1"/>
</dbReference>
<evidence type="ECO:0000256" key="3">
    <source>
        <dbReference type="ARBA" id="ARBA00012417"/>
    </source>
</evidence>
<dbReference type="InterPro" id="IPR002054">
    <property type="entry name" value="DNA-dir_DNA_pol_X"/>
</dbReference>
<keyword evidence="25" id="KW-0540">Nuclease</keyword>
<reference evidence="25" key="1">
    <citation type="journal article" date="2020" name="mSystems">
        <title>Genome- and Community-Level Interaction Insights into Carbon Utilization and Element Cycling Functions of Hydrothermarchaeota in Hydrothermal Sediment.</title>
        <authorList>
            <person name="Zhou Z."/>
            <person name="Liu Y."/>
            <person name="Xu W."/>
            <person name="Pan J."/>
            <person name="Luo Z.H."/>
            <person name="Li M."/>
        </authorList>
    </citation>
    <scope>NUCLEOTIDE SEQUENCE [LARGE SCALE GENOMIC DNA]</scope>
    <source>
        <strain evidence="25">SpSt-258</strain>
    </source>
</reference>
<dbReference type="InterPro" id="IPR037160">
    <property type="entry name" value="DNA_Pol_thumb_sf"/>
</dbReference>
<keyword evidence="10" id="KW-0235">DNA replication</keyword>
<dbReference type="InterPro" id="IPR010996">
    <property type="entry name" value="HHH_MUS81"/>
</dbReference>
<dbReference type="SUPFAM" id="SSF81301">
    <property type="entry name" value="Nucleotidyltransferase"/>
    <property type="match status" value="1"/>
</dbReference>
<comment type="catalytic activity">
    <reaction evidence="18">
        <text>2'-deoxyribonucleotide-(2'-deoxyribose 5'-phosphate)-2'-deoxyribonucleotide-DNA = a 3'-end 2'-deoxyribonucleotide-(2,3-dehydro-2,3-deoxyribose 5'-phosphate)-DNA + a 5'-end 5'-phospho-2'-deoxyribonucleoside-DNA + H(+)</text>
        <dbReference type="Rhea" id="RHEA:66592"/>
        <dbReference type="Rhea" id="RHEA-COMP:13180"/>
        <dbReference type="Rhea" id="RHEA-COMP:16897"/>
        <dbReference type="Rhea" id="RHEA-COMP:17067"/>
        <dbReference type="ChEBI" id="CHEBI:15378"/>
        <dbReference type="ChEBI" id="CHEBI:136412"/>
        <dbReference type="ChEBI" id="CHEBI:157695"/>
        <dbReference type="ChEBI" id="CHEBI:167181"/>
        <dbReference type="EC" id="4.2.99.18"/>
    </reaction>
</comment>
<dbReference type="InterPro" id="IPR043519">
    <property type="entry name" value="NT_sf"/>
</dbReference>
<evidence type="ECO:0000259" key="22">
    <source>
        <dbReference type="SMART" id="SM00278"/>
    </source>
</evidence>
<dbReference type="InterPro" id="IPR027421">
    <property type="entry name" value="DNA_pol_lamdba_lyase_dom_sf"/>
</dbReference>
<comment type="subcellular location">
    <subcellularLocation>
        <location evidence="2">Cytoplasm</location>
    </subcellularLocation>
</comment>
<feature type="domain" description="Helix-hairpin-helix DNA-binding motif class 1" evidence="22">
    <location>
        <begin position="127"/>
        <end position="146"/>
    </location>
</feature>
<dbReference type="GO" id="GO:0042578">
    <property type="term" value="F:phosphoric ester hydrolase activity"/>
    <property type="evidence" value="ECO:0007669"/>
    <property type="project" value="TreeGrafter"/>
</dbReference>
<evidence type="ECO:0000256" key="20">
    <source>
        <dbReference type="ARBA" id="ARBA00045548"/>
    </source>
</evidence>
<evidence type="ECO:0000256" key="8">
    <source>
        <dbReference type="ARBA" id="ARBA00022679"/>
    </source>
</evidence>
<evidence type="ECO:0000256" key="10">
    <source>
        <dbReference type="ARBA" id="ARBA00022705"/>
    </source>
</evidence>
<sequence>MKKNKEIASIFNQIADALEYKGENVFRVVAYRKAARILEELTEDVEELLKTDKLKDLPGIGEGMAKKIEEYLKTGKMQKYIEATKGIPPTLLELLNIQNLGPKTLALANKHLGVKNLQDLKKVIEDGSLAKLPQMGEKKVENIKKGIELYERSHERLSIAVAESIASGVIEYLKNNAPVSQISPAGSLRRWKETIGDIDILVTGKDHKKIVEVFTHYPEAEQVISAGETKSSILVQGGVQVDIRIVDKKSYGAALQYFTGSKAHNVKLRGIAVDKKWKLNEYGLFEGERVIAGENEEGVYKKLGLQWIPPELREDRGEVELALKNELPRLLELSDIKGDLQMHSIYSDSSATIEELALTAQKLGYEYILITDHSRSAKYAHGLEIERLFKQWEEIDELNKKFKNFKILKGIEVDILPNGKLDYSDKILKELDFVVASIHQGFTKNVTERICSAMENPYVDIIGHPTGRLISKREGYAIDIEKVIKKAIETRTILECNAYPDRLDLNDVNLKRCKELGVKISIGTDAHSVEELKWMKFGVATCRRGWLEKDDVVNTYPLNRLLTSRKINQK</sequence>
<dbReference type="Gene3D" id="3.20.20.140">
    <property type="entry name" value="Metal-dependent hydrolases"/>
    <property type="match status" value="1"/>
</dbReference>
<dbReference type="SMART" id="SM00483">
    <property type="entry name" value="POLXc"/>
    <property type="match status" value="1"/>
</dbReference>
<accession>A0A7V0Z417</accession>
<dbReference type="Pfam" id="PF02811">
    <property type="entry name" value="PHP"/>
    <property type="match status" value="1"/>
</dbReference>
<dbReference type="PANTHER" id="PTHR36928:SF1">
    <property type="entry name" value="PHOSPHATASE YCDX-RELATED"/>
    <property type="match status" value="1"/>
</dbReference>
<dbReference type="SMART" id="SM00481">
    <property type="entry name" value="POLIIIAc"/>
    <property type="match status" value="1"/>
</dbReference>
<dbReference type="InterPro" id="IPR002008">
    <property type="entry name" value="DNA_pol_X_beta-like"/>
</dbReference>
<evidence type="ECO:0000256" key="6">
    <source>
        <dbReference type="ARBA" id="ARBA00022481"/>
    </source>
</evidence>
<dbReference type="GO" id="GO:0006281">
    <property type="term" value="P:DNA repair"/>
    <property type="evidence" value="ECO:0007669"/>
    <property type="project" value="UniProtKB-KW"/>
</dbReference>
<feature type="domain" description="Helix-hairpin-helix DNA-binding motif class 1" evidence="22">
    <location>
        <begin position="52"/>
        <end position="71"/>
    </location>
</feature>
<proteinExistence type="predicted"/>